<dbReference type="GO" id="GO:0005524">
    <property type="term" value="F:ATP binding"/>
    <property type="evidence" value="ECO:0007669"/>
    <property type="project" value="InterPro"/>
</dbReference>
<feature type="region of interest" description="Disordered" evidence="2">
    <location>
        <begin position="202"/>
        <end position="223"/>
    </location>
</feature>
<gene>
    <name evidence="4" type="ORF">AB1Y20_015786</name>
</gene>
<dbReference type="AlphaFoldDB" id="A0AB34JY35"/>
<dbReference type="InterPro" id="IPR004147">
    <property type="entry name" value="ABC1_dom"/>
</dbReference>
<feature type="compositionally biased region" description="Basic and acidic residues" evidence="2">
    <location>
        <begin position="81"/>
        <end position="92"/>
    </location>
</feature>
<dbReference type="Proteomes" id="UP001515480">
    <property type="component" value="Unassembled WGS sequence"/>
</dbReference>
<protein>
    <recommendedName>
        <fullName evidence="3">Protein kinase domain-containing protein</fullName>
    </recommendedName>
</protein>
<dbReference type="InterPro" id="IPR011009">
    <property type="entry name" value="Kinase-like_dom_sf"/>
</dbReference>
<dbReference type="InterPro" id="IPR050154">
    <property type="entry name" value="UbiB_kinase"/>
</dbReference>
<name>A0AB34JY35_PRYPA</name>
<comment type="caution">
    <text evidence="4">The sequence shown here is derived from an EMBL/GenBank/DDBJ whole genome shotgun (WGS) entry which is preliminary data.</text>
</comment>
<sequence>MAAGGAGADGCIPVGKFAPETIGEGTTPRGATLRAASSERGRVHSTGGRTDAPAVHTAAHSSAAAGRTLSVGGPPAGPHARATEHAAPRRSDPTIARESAAPHCGAHGTADAPRGVAPRARGWEASTRHAGRTPAVAAGVRRRRDGCGTASRALSLLLAAQLASAAAFSSPAAALPRAHAACARGGHPSAVAASSATPAALADASHAAPRAASLPPPPPPPPLRVDEYEVLRTAYDRSRLVAFFLRKPAALAGRFVEFGSAYRRLQKIWHSSERRGVQLREEIAKLGPVAVKLGQTLSQRPDLISEDLCEELKTLQTSNTAFPNEQAFAVIAEEMRWAGPVAPGRGPAGATGEPIFRSLTADPIASASLGQARLDEGRAVAQVYKGVTHDGREVAVKVQRPGAVRQVALDFAVLAIFWRTVQAFGWGSGDLLEIVDNIATGVFQELDYRIEARNAEDFRESMQFLGYVDVPRTLYEYSCGPRVIVTEWVRGRHLDKLSKEEGLRLTYMAVEAVTASLVVTGFVHADPHEGNLMLHDDGTLIFLDFGLMSRVEPDIMEAFAQGIQSVLNKDYDMLVQAFIKTGFVGTPIQYRSSIKQPWVEGDAAVMAEELRARMEESPGGTSRFGALSTVLFEMGNYWYMYTPPYIILLIRTFLTLEGIAGRVDPNFNIYEVSLPWAVQRALSPCTNAGAEALRSSLLTKDNQLQWDRLRELIEQQLSPQGEAGCPVEEDRENSKPKAMPSKSVAAISAVKAPKTAQERAGSGASTPFDTVQSLLGSPDGAVLRRICLDLDSTELIEKLVAPDSASLRRQSVEVVASLLTQVFAAPYLSLRRVIRGRQQVQQQPLPATAWPISASSKRLQLRKKARFNQVKWVLVRSHFNQQLQRGSRGYMALWSLVALCVSVLGKAALKAAIRSGIASPMALATAAGVSISYKKKFLAMVALSGAVMAVITKLKSDDANDQLEPGI</sequence>
<dbReference type="InterPro" id="IPR000719">
    <property type="entry name" value="Prot_kinase_dom"/>
</dbReference>
<dbReference type="CDD" id="cd05121">
    <property type="entry name" value="ABC1_ADCK3-like"/>
    <property type="match status" value="1"/>
</dbReference>
<dbReference type="EMBL" id="JBGBPQ010000003">
    <property type="protein sequence ID" value="KAL1527103.1"/>
    <property type="molecule type" value="Genomic_DNA"/>
</dbReference>
<accession>A0AB34JY35</accession>
<evidence type="ECO:0000313" key="5">
    <source>
        <dbReference type="Proteomes" id="UP001515480"/>
    </source>
</evidence>
<comment type="similarity">
    <text evidence="1">Belongs to the protein kinase superfamily. ADCK protein kinase family.</text>
</comment>
<feature type="domain" description="Protein kinase" evidence="3">
    <location>
        <begin position="358"/>
        <end position="828"/>
    </location>
</feature>
<dbReference type="PANTHER" id="PTHR10566:SF123">
    <property type="entry name" value="PROTEIN KINASE SUPERFAMILY PROTEIN"/>
    <property type="match status" value="1"/>
</dbReference>
<dbReference type="Gene3D" id="1.10.510.10">
    <property type="entry name" value="Transferase(Phosphotransferase) domain 1"/>
    <property type="match status" value="1"/>
</dbReference>
<feature type="compositionally biased region" description="Low complexity" evidence="2">
    <location>
        <begin position="202"/>
        <end position="213"/>
    </location>
</feature>
<dbReference type="PROSITE" id="PS50011">
    <property type="entry name" value="PROTEIN_KINASE_DOM"/>
    <property type="match status" value="1"/>
</dbReference>
<feature type="region of interest" description="Disordered" evidence="2">
    <location>
        <begin position="719"/>
        <end position="742"/>
    </location>
</feature>
<dbReference type="GO" id="GO:0004672">
    <property type="term" value="F:protein kinase activity"/>
    <property type="evidence" value="ECO:0007669"/>
    <property type="project" value="InterPro"/>
</dbReference>
<keyword evidence="5" id="KW-1185">Reference proteome</keyword>
<evidence type="ECO:0000259" key="3">
    <source>
        <dbReference type="PROSITE" id="PS50011"/>
    </source>
</evidence>
<evidence type="ECO:0000313" key="4">
    <source>
        <dbReference type="EMBL" id="KAL1527103.1"/>
    </source>
</evidence>
<reference evidence="4 5" key="1">
    <citation type="journal article" date="2024" name="Science">
        <title>Giant polyketide synthase enzymes in the biosynthesis of giant marine polyether toxins.</title>
        <authorList>
            <person name="Fallon T.R."/>
            <person name="Shende V.V."/>
            <person name="Wierzbicki I.H."/>
            <person name="Pendleton A.L."/>
            <person name="Watervoot N.F."/>
            <person name="Auber R.P."/>
            <person name="Gonzalez D.J."/>
            <person name="Wisecaver J.H."/>
            <person name="Moore B.S."/>
        </authorList>
    </citation>
    <scope>NUCLEOTIDE SEQUENCE [LARGE SCALE GENOMIC DNA]</scope>
    <source>
        <strain evidence="4 5">12B1</strain>
    </source>
</reference>
<evidence type="ECO:0000256" key="2">
    <source>
        <dbReference type="SAM" id="MobiDB-lite"/>
    </source>
</evidence>
<evidence type="ECO:0000256" key="1">
    <source>
        <dbReference type="ARBA" id="ARBA00009670"/>
    </source>
</evidence>
<dbReference type="PANTHER" id="PTHR10566">
    <property type="entry name" value="CHAPERONE-ACTIVITY OF BC1 COMPLEX CABC1 -RELATED"/>
    <property type="match status" value="1"/>
</dbReference>
<proteinExistence type="inferred from homology"/>
<dbReference type="Pfam" id="PF03109">
    <property type="entry name" value="ABC1"/>
    <property type="match status" value="1"/>
</dbReference>
<feature type="compositionally biased region" description="Low complexity" evidence="2">
    <location>
        <begin position="52"/>
        <end position="65"/>
    </location>
</feature>
<organism evidence="4 5">
    <name type="scientific">Prymnesium parvum</name>
    <name type="common">Toxic golden alga</name>
    <dbReference type="NCBI Taxonomy" id="97485"/>
    <lineage>
        <taxon>Eukaryota</taxon>
        <taxon>Haptista</taxon>
        <taxon>Haptophyta</taxon>
        <taxon>Prymnesiophyceae</taxon>
        <taxon>Prymnesiales</taxon>
        <taxon>Prymnesiaceae</taxon>
        <taxon>Prymnesium</taxon>
    </lineage>
</organism>
<dbReference type="SUPFAM" id="SSF56112">
    <property type="entry name" value="Protein kinase-like (PK-like)"/>
    <property type="match status" value="1"/>
</dbReference>
<feature type="compositionally biased region" description="Pro residues" evidence="2">
    <location>
        <begin position="214"/>
        <end position="223"/>
    </location>
</feature>
<feature type="region of interest" description="Disordered" evidence="2">
    <location>
        <begin position="1"/>
        <end position="139"/>
    </location>
</feature>